<keyword evidence="1" id="KW-0732">Signal</keyword>
<proteinExistence type="predicted"/>
<dbReference type="SMART" id="SM00869">
    <property type="entry name" value="Autotransporter"/>
    <property type="match status" value="1"/>
</dbReference>
<evidence type="ECO:0000256" key="1">
    <source>
        <dbReference type="ARBA" id="ARBA00022729"/>
    </source>
</evidence>
<organism evidence="3 4">
    <name type="scientific">Paraburkholderia tropica</name>
    <dbReference type="NCBI Taxonomy" id="92647"/>
    <lineage>
        <taxon>Bacteria</taxon>
        <taxon>Pseudomonadati</taxon>
        <taxon>Pseudomonadota</taxon>
        <taxon>Betaproteobacteria</taxon>
        <taxon>Burkholderiales</taxon>
        <taxon>Burkholderiaceae</taxon>
        <taxon>Paraburkholderia</taxon>
    </lineage>
</organism>
<dbReference type="InterPro" id="IPR011050">
    <property type="entry name" value="Pectin_lyase_fold/virulence"/>
</dbReference>
<keyword evidence="4" id="KW-1185">Reference proteome</keyword>
<dbReference type="Pfam" id="PF12951">
    <property type="entry name" value="PATR"/>
    <property type="match status" value="5"/>
</dbReference>
<comment type="caution">
    <text evidence="3">The sequence shown here is derived from an EMBL/GenBank/DDBJ whole genome shotgun (WGS) entry which is preliminary data.</text>
</comment>
<dbReference type="NCBIfam" id="TIGR02601">
    <property type="entry name" value="autotrns_rpt"/>
    <property type="match status" value="2"/>
</dbReference>
<dbReference type="Pfam" id="PF03797">
    <property type="entry name" value="Autotransporter"/>
    <property type="match status" value="1"/>
</dbReference>
<dbReference type="Pfam" id="PF13018">
    <property type="entry name" value="ESPR"/>
    <property type="match status" value="1"/>
</dbReference>
<protein>
    <submittedName>
        <fullName evidence="3">Autotransporter-associated beta strand protein</fullName>
    </submittedName>
</protein>
<gene>
    <name evidence="3" type="ORF">C7400_107234</name>
</gene>
<dbReference type="InterPro" id="IPR013425">
    <property type="entry name" value="Autotrns_rpt"/>
</dbReference>
<name>A0ABX5MS19_9BURK</name>
<evidence type="ECO:0000313" key="4">
    <source>
        <dbReference type="Proteomes" id="UP000247515"/>
    </source>
</evidence>
<reference evidence="3 4" key="1">
    <citation type="submission" date="2018-05" db="EMBL/GenBank/DDBJ databases">
        <title>Genomic Encyclopedia of Type Strains, Phase IV (KMG-V): Genome sequencing to study the core and pangenomes of soil and plant-associated prokaryotes.</title>
        <authorList>
            <person name="Whitman W."/>
        </authorList>
    </citation>
    <scope>NUCLEOTIDE SEQUENCE [LARGE SCALE GENOMIC DNA]</scope>
    <source>
        <strain evidence="3 4">SIr-6563</strain>
    </source>
</reference>
<sequence>MNHLYRVVFNRALGVMQAISEHGRTRAGAGRATSRKIGNAAPAASWLDAQSHTLRKQRIAQIVALVTAVIAQGHAHAASTTVVISTDTTSSQNLAANGTVTVNAGVTLNVSDGSNAIAVKGTGTITNNGTIEETGTVAAGTDGRAIRDKSDPLTLTIVNNGTISAADDDAIQMQYSDNSVKLSNYGKIISYNASEGGAQAIDFNAITTGTNSVYNGAGALIQAYEADAVRPGVNGTIDNAGTIYAYNAAATIDDGSDGIDAQTNTGVVVTNEATGLIEGARHGITGGNTDVTTSGAYTLSVTNTKGGVIQGDDGSGINIDGFNANEVVTVKNDGTITGNGRTADGDGVDVDGIVNITNTGTIQSLHANGDTSEGVTVGGGTIINSGTIAGYNSATNGIDGSANAGLGRGITLAGLDKDPTTGDPIATQGIYADTVIDNSGLIYGQSAGAIAVTGAANAFTVSITNEAAGTLESGGTEAVVSTGGNDATIVNYGTIRADDSGKAIDLGSGDSAVQILGGVASVTGDMDGGTGTSTLTMSPGSGNAFTYSGAISNFSAVTVGAGTVSLSGTNTYAGATAIAGGATLALTGTGSLAQSAVTANGTLDISGTTSGSSIASLSGSGTVNLGGQTLTLTNASGTFSGSISGTGGLTIASGTQTLTGVSTYTGTTLVQTGATLILSDSGDIILANVVNNGTLQVEGTLGNLSGTGTVSVGSGGVTLSGGSFGGTVAGSGAVTVTGSETLSGASTYTGATSITNGSTLALTGSGSIAASSGVTNAGTLDISGTTSGASITTLSGSGAVALGAKTLTLTNAADTYGGVIGGTGGVNVNGGTETLTAANTYSGGTVIGTGATLALSGAGSIAASSGVTTNGTLDISSTTSGATLQNISGSGTVSLGARTLTLANANGTYGGSFTGTGAIVKQGSGSLILNGNSSTFKGTTEVNAGLLEVGDIDNATAVLGGDASVDAAGTLRGHGTVAGSVTNDGTVEPGGSIGTLTIGGNYTQASSATLAIEVSPSAASQLAVNGKATLNGVLAITYDPGTYSAHTYTLVSATGGVSGTFSSVTSTGQSNIGTLASAVTYGANDVELVLSGTNTGTTVVAPTNTSIYTATGTSAILAAQAQSAALLGRLGNAAMNGATNGSTASAGNPAGWITATGIQTKVGGTGGAPGFQADRYGFLAGLEQTLGAYTAGVAVGYDHSDIDESNTGDSGTTDTLRAALYGGRAFGAVNLGATLGFGLDFLSQKRPFGSIGTAEGDHMGEEFNVGGQASLPMTLGSFTVTPRVGLRYAYFHANDFSEGGAGGQDLAVGSDNVRSLQPYVGVTVDRAFGDALRPVNAQLRIGYAHELLDANRAVSVAASDGTLFTAPGTSLPRGYFTAGAGVTLHPRKNLTVSLSYDALINTTHASAQQGEVRVGYQF</sequence>
<dbReference type="SUPFAM" id="SSF103515">
    <property type="entry name" value="Autotransporter"/>
    <property type="match status" value="1"/>
</dbReference>
<evidence type="ECO:0000313" key="3">
    <source>
        <dbReference type="EMBL" id="PXX17025.1"/>
    </source>
</evidence>
<dbReference type="Gene3D" id="2.40.128.130">
    <property type="entry name" value="Autotransporter beta-domain"/>
    <property type="match status" value="1"/>
</dbReference>
<dbReference type="InterPro" id="IPR024973">
    <property type="entry name" value="ESPR"/>
</dbReference>
<dbReference type="InterPro" id="IPR005546">
    <property type="entry name" value="Autotransporte_beta"/>
</dbReference>
<dbReference type="SUPFAM" id="SSF51126">
    <property type="entry name" value="Pectin lyase-like"/>
    <property type="match status" value="1"/>
</dbReference>
<dbReference type="PROSITE" id="PS51208">
    <property type="entry name" value="AUTOTRANSPORTER"/>
    <property type="match status" value="1"/>
</dbReference>
<evidence type="ECO:0000259" key="2">
    <source>
        <dbReference type="PROSITE" id="PS51208"/>
    </source>
</evidence>
<dbReference type="InterPro" id="IPR036709">
    <property type="entry name" value="Autotransporte_beta_dom_sf"/>
</dbReference>
<dbReference type="RefSeq" id="WP_110327462.1">
    <property type="nucleotide sequence ID" value="NZ_JAGIXD010000002.1"/>
</dbReference>
<accession>A0ABX5MS19</accession>
<dbReference type="EMBL" id="QJJV01000007">
    <property type="protein sequence ID" value="PXX17025.1"/>
    <property type="molecule type" value="Genomic_DNA"/>
</dbReference>
<feature type="domain" description="Autotransporter" evidence="2">
    <location>
        <begin position="1144"/>
        <end position="1418"/>
    </location>
</feature>
<dbReference type="Proteomes" id="UP000247515">
    <property type="component" value="Unassembled WGS sequence"/>
</dbReference>